<proteinExistence type="predicted"/>
<evidence type="ECO:0000313" key="4">
    <source>
        <dbReference type="EMBL" id="KAA6309761.1"/>
    </source>
</evidence>
<reference evidence="4" key="1">
    <citation type="submission" date="2019-03" db="EMBL/GenBank/DDBJ databases">
        <title>Single cell metagenomics reveals metabolic interactions within the superorganism composed of flagellate Streblomastix strix and complex community of Bacteroidetes bacteria on its surface.</title>
        <authorList>
            <person name="Treitli S.C."/>
            <person name="Kolisko M."/>
            <person name="Husnik F."/>
            <person name="Keeling P."/>
            <person name="Hampl V."/>
        </authorList>
    </citation>
    <scope>NUCLEOTIDE SEQUENCE</scope>
    <source>
        <strain evidence="4">STM</strain>
    </source>
</reference>
<dbReference type="PANTHER" id="PTHR30004:SF6">
    <property type="entry name" value="D-THREONATE 4-PHOSPHATE DEHYDROGENASE"/>
    <property type="match status" value="1"/>
</dbReference>
<dbReference type="GO" id="GO:0051287">
    <property type="term" value="F:NAD binding"/>
    <property type="evidence" value="ECO:0007669"/>
    <property type="project" value="InterPro"/>
</dbReference>
<dbReference type="Gene3D" id="3.40.718.10">
    <property type="entry name" value="Isopropylmalate Dehydrogenase"/>
    <property type="match status" value="1"/>
</dbReference>
<evidence type="ECO:0000256" key="1">
    <source>
        <dbReference type="ARBA" id="ARBA00022723"/>
    </source>
</evidence>
<dbReference type="GO" id="GO:0050570">
    <property type="term" value="F:4-hydroxythreonine-4-phosphate dehydrogenase activity"/>
    <property type="evidence" value="ECO:0007669"/>
    <property type="project" value="UniProtKB-EC"/>
</dbReference>
<dbReference type="EC" id="1.1.1.262" evidence="4"/>
<gene>
    <name evidence="4" type="ORF">EZS27_038812</name>
</gene>
<dbReference type="Pfam" id="PF04166">
    <property type="entry name" value="PdxA"/>
    <property type="match status" value="1"/>
</dbReference>
<keyword evidence="2 4" id="KW-0560">Oxidoreductase</keyword>
<organism evidence="4">
    <name type="scientific">termite gut metagenome</name>
    <dbReference type="NCBI Taxonomy" id="433724"/>
    <lineage>
        <taxon>unclassified sequences</taxon>
        <taxon>metagenomes</taxon>
        <taxon>organismal metagenomes</taxon>
    </lineage>
</organism>
<accession>A0A5J4PLM7</accession>
<dbReference type="InterPro" id="IPR005255">
    <property type="entry name" value="PdxA_fam"/>
</dbReference>
<dbReference type="AlphaFoldDB" id="A0A5J4PLM7"/>
<sequence length="139" mass="15514">EIIVPVIQELKTEGLLCYGPYPADGFMGSGNYTFFDGVLAMYHDQGLVAFKVLAMEEGVNYTAGLPLVRTSPAHGTAYDIAGKGVANESSFRQAVYAAIDIFCNRRIEKEIHRNPLRKQYYEKRDDSDVLKLDVVEEDS</sequence>
<dbReference type="GO" id="GO:0046872">
    <property type="term" value="F:metal ion binding"/>
    <property type="evidence" value="ECO:0007669"/>
    <property type="project" value="UniProtKB-KW"/>
</dbReference>
<dbReference type="EMBL" id="SNRY01007783">
    <property type="protein sequence ID" value="KAA6309761.1"/>
    <property type="molecule type" value="Genomic_DNA"/>
</dbReference>
<protein>
    <submittedName>
        <fullName evidence="4">4-hydroxythreonine-4-phosphate dehydrogenase</fullName>
        <ecNumber evidence="4">1.1.1.262</ecNumber>
    </submittedName>
</protein>
<keyword evidence="3" id="KW-0520">NAD</keyword>
<comment type="caution">
    <text evidence="4">The sequence shown here is derived from an EMBL/GenBank/DDBJ whole genome shotgun (WGS) entry which is preliminary data.</text>
</comment>
<keyword evidence="1" id="KW-0479">Metal-binding</keyword>
<evidence type="ECO:0000256" key="2">
    <source>
        <dbReference type="ARBA" id="ARBA00023002"/>
    </source>
</evidence>
<dbReference type="PANTHER" id="PTHR30004">
    <property type="entry name" value="4-HYDROXYTHREONINE-4-PHOSPHATE DEHYDROGENASE"/>
    <property type="match status" value="1"/>
</dbReference>
<evidence type="ECO:0000256" key="3">
    <source>
        <dbReference type="ARBA" id="ARBA00023027"/>
    </source>
</evidence>
<name>A0A5J4PLM7_9ZZZZ</name>
<feature type="non-terminal residue" evidence="4">
    <location>
        <position position="1"/>
    </location>
</feature>
<dbReference type="SUPFAM" id="SSF53659">
    <property type="entry name" value="Isocitrate/Isopropylmalate dehydrogenase-like"/>
    <property type="match status" value="1"/>
</dbReference>